<organism evidence="1 2">
    <name type="scientific">Steinernema glaseri</name>
    <dbReference type="NCBI Taxonomy" id="37863"/>
    <lineage>
        <taxon>Eukaryota</taxon>
        <taxon>Metazoa</taxon>
        <taxon>Ecdysozoa</taxon>
        <taxon>Nematoda</taxon>
        <taxon>Chromadorea</taxon>
        <taxon>Rhabditida</taxon>
        <taxon>Tylenchina</taxon>
        <taxon>Panagrolaimomorpha</taxon>
        <taxon>Strongyloidoidea</taxon>
        <taxon>Steinernematidae</taxon>
        <taxon>Steinernema</taxon>
    </lineage>
</organism>
<protein>
    <submittedName>
        <fullName evidence="2">Tyr recombinase domain-containing protein</fullName>
    </submittedName>
</protein>
<evidence type="ECO:0000313" key="1">
    <source>
        <dbReference type="Proteomes" id="UP000095287"/>
    </source>
</evidence>
<name>A0A1I8AVM2_9BILA</name>
<reference evidence="2" key="1">
    <citation type="submission" date="2016-11" db="UniProtKB">
        <authorList>
            <consortium name="WormBaseParasite"/>
        </authorList>
    </citation>
    <scope>IDENTIFICATION</scope>
</reference>
<keyword evidence="1" id="KW-1185">Reference proteome</keyword>
<sequence length="234" mass="26231">MGLAKKVVTSEKGTRHRRRTLQWFLSIYPVLNPGSQFARLHHVKISPENMIAISSWKPLSLKDRRVLAFVSLLFAGCLRAMEAASRQRCDLEFSEKQPLDRSDPTSTWVSMRGDLPRGMAAGGTFVRLCLRLPESSGCLEAYVLWIRAIRMETAGGSSWDRLFLMLHGFRGGAVTEPIRPGALMDEVMQFGRWKRAETLGAYLEVSSDTVPIASSICSRMVKKESSSVAEDHDR</sequence>
<evidence type="ECO:0000313" key="2">
    <source>
        <dbReference type="WBParaSite" id="L893_g965.t1"/>
    </source>
</evidence>
<dbReference type="Proteomes" id="UP000095287">
    <property type="component" value="Unplaced"/>
</dbReference>
<dbReference type="WBParaSite" id="L893_g965.t1">
    <property type="protein sequence ID" value="L893_g965.t1"/>
    <property type="gene ID" value="L893_g965"/>
</dbReference>
<dbReference type="AlphaFoldDB" id="A0A1I8AVM2"/>
<dbReference type="InterPro" id="IPR011010">
    <property type="entry name" value="DNA_brk_join_enz"/>
</dbReference>
<dbReference type="GO" id="GO:0003677">
    <property type="term" value="F:DNA binding"/>
    <property type="evidence" value="ECO:0007669"/>
    <property type="project" value="InterPro"/>
</dbReference>
<dbReference type="SUPFAM" id="SSF56349">
    <property type="entry name" value="DNA breaking-rejoining enzymes"/>
    <property type="match status" value="1"/>
</dbReference>
<proteinExistence type="predicted"/>
<accession>A0A1I8AVM2</accession>